<name>A0A1E5XIS4_9HYPH</name>
<dbReference type="PANTHER" id="PTHR42789:SF1">
    <property type="entry name" value="D-ISOMER SPECIFIC 2-HYDROXYACID DEHYDROGENASE FAMILY PROTEIN (AFU_ORTHOLOGUE AFUA_6G10090)"/>
    <property type="match status" value="1"/>
</dbReference>
<accession>A0A1E5XIS4</accession>
<dbReference type="GO" id="GO:0016616">
    <property type="term" value="F:oxidoreductase activity, acting on the CH-OH group of donors, NAD or NADP as acceptor"/>
    <property type="evidence" value="ECO:0007669"/>
    <property type="project" value="InterPro"/>
</dbReference>
<dbReference type="InterPro" id="IPR006140">
    <property type="entry name" value="D-isomer_DH_NAD-bd"/>
</dbReference>
<dbReference type="InterPro" id="IPR036291">
    <property type="entry name" value="NAD(P)-bd_dom_sf"/>
</dbReference>
<evidence type="ECO:0000256" key="2">
    <source>
        <dbReference type="ARBA" id="ARBA00023002"/>
    </source>
</evidence>
<proteinExistence type="inferred from homology"/>
<dbReference type="OrthoDB" id="9793626at2"/>
<keyword evidence="2" id="KW-0560">Oxidoreductase</keyword>
<feature type="domain" description="D-isomer specific 2-hydroxyacid dehydrogenase NAD-binding" evidence="4">
    <location>
        <begin position="162"/>
        <end position="318"/>
    </location>
</feature>
<protein>
    <recommendedName>
        <fullName evidence="4">D-isomer specific 2-hydroxyacid dehydrogenase NAD-binding domain-containing protein</fullName>
    </recommendedName>
</protein>
<dbReference type="SUPFAM" id="SSF51735">
    <property type="entry name" value="NAD(P)-binding Rossmann-fold domains"/>
    <property type="match status" value="1"/>
</dbReference>
<reference evidence="5 6" key="1">
    <citation type="journal article" date="2015" name="Genome Announc.">
        <title>Genome Assemblies of Three Soil-Associated Devosia species: D. insulae, D. limi, and D. soli.</title>
        <authorList>
            <person name="Hassan Y.I."/>
            <person name="Lepp D."/>
            <person name="Zhou T."/>
        </authorList>
    </citation>
    <scope>NUCLEOTIDE SEQUENCE [LARGE SCALE GENOMIC DNA]</scope>
    <source>
        <strain evidence="5 6">DS-56</strain>
    </source>
</reference>
<gene>
    <name evidence="5" type="ORF">VW23_004590</name>
</gene>
<evidence type="ECO:0000313" key="6">
    <source>
        <dbReference type="Proteomes" id="UP000095463"/>
    </source>
</evidence>
<dbReference type="InterPro" id="IPR050857">
    <property type="entry name" value="D-2-hydroxyacid_DH"/>
</dbReference>
<dbReference type="Proteomes" id="UP000095463">
    <property type="component" value="Unassembled WGS sequence"/>
</dbReference>
<sequence length="357" mass="38887">MTIYNLPRPLRVGFASNADTFARMADAEAIEALSSLGSFEHHLCDEPSSWDEAPPENSGAIDKLVAFAEKLDALLVCHGSPRLNGAILDRLPNLKFIAEVEGDRFSQRIDVNAAAERGVTVVDTTNGSSYPVAEWALAMAMIGLRNAGALFRRMIDGEVLFQQWAERVADPGFNGELTGRSVGLIGAGYIGRRLIELLQPFQADIYAFDPYAPRVLADIYDITLTSLEQVMACDVVISLVPLTPETKGMIGEKELNLLRPRSVFVNVSRGAVVDQAALIRRLVRGDVVASLDVFDPEPLEADSPLRTMHNVFLTPHIAGVTAPCGPRFLTLATDEIARKFAGHRTRHDLVPRAGVKS</sequence>
<comment type="caution">
    <text evidence="5">The sequence shown here is derived from an EMBL/GenBank/DDBJ whole genome shotgun (WGS) entry which is preliminary data.</text>
</comment>
<dbReference type="AlphaFoldDB" id="A0A1E5XIS4"/>
<dbReference type="Pfam" id="PF02826">
    <property type="entry name" value="2-Hacid_dh_C"/>
    <property type="match status" value="1"/>
</dbReference>
<dbReference type="RefSeq" id="WP_069912209.1">
    <property type="nucleotide sequence ID" value="NZ_LAJE02000369.1"/>
</dbReference>
<dbReference type="EMBL" id="LAJE02000369">
    <property type="protein sequence ID" value="OEO28485.1"/>
    <property type="molecule type" value="Genomic_DNA"/>
</dbReference>
<evidence type="ECO:0000256" key="3">
    <source>
        <dbReference type="ARBA" id="ARBA00023027"/>
    </source>
</evidence>
<dbReference type="SUPFAM" id="SSF52283">
    <property type="entry name" value="Formate/glycerate dehydrogenase catalytic domain-like"/>
    <property type="match status" value="1"/>
</dbReference>
<dbReference type="PANTHER" id="PTHR42789">
    <property type="entry name" value="D-ISOMER SPECIFIC 2-HYDROXYACID DEHYDROGENASE FAMILY PROTEIN (AFU_ORTHOLOGUE AFUA_6G10090)"/>
    <property type="match status" value="1"/>
</dbReference>
<dbReference type="Gene3D" id="3.40.50.720">
    <property type="entry name" value="NAD(P)-binding Rossmann-like Domain"/>
    <property type="match status" value="2"/>
</dbReference>
<keyword evidence="3" id="KW-0520">NAD</keyword>
<keyword evidence="6" id="KW-1185">Reference proteome</keyword>
<evidence type="ECO:0000313" key="5">
    <source>
        <dbReference type="EMBL" id="OEO28485.1"/>
    </source>
</evidence>
<dbReference type="GO" id="GO:0051287">
    <property type="term" value="F:NAD binding"/>
    <property type="evidence" value="ECO:0007669"/>
    <property type="project" value="InterPro"/>
</dbReference>
<comment type="similarity">
    <text evidence="1">Belongs to the D-isomer specific 2-hydroxyacid dehydrogenase family.</text>
</comment>
<evidence type="ECO:0000259" key="4">
    <source>
        <dbReference type="Pfam" id="PF02826"/>
    </source>
</evidence>
<organism evidence="5 6">
    <name type="scientific">Devosia insulae DS-56</name>
    <dbReference type="NCBI Taxonomy" id="1116389"/>
    <lineage>
        <taxon>Bacteria</taxon>
        <taxon>Pseudomonadati</taxon>
        <taxon>Pseudomonadota</taxon>
        <taxon>Alphaproteobacteria</taxon>
        <taxon>Hyphomicrobiales</taxon>
        <taxon>Devosiaceae</taxon>
        <taxon>Devosia</taxon>
    </lineage>
</organism>
<evidence type="ECO:0000256" key="1">
    <source>
        <dbReference type="ARBA" id="ARBA00005854"/>
    </source>
</evidence>